<evidence type="ECO:0000313" key="1">
    <source>
        <dbReference type="EMBL" id="OLN86184.1"/>
    </source>
</evidence>
<dbReference type="Proteomes" id="UP000186583">
    <property type="component" value="Unassembled WGS sequence"/>
</dbReference>
<name>A0A1Q8RPD7_9PEZI</name>
<dbReference type="EMBL" id="MPGH01000132">
    <property type="protein sequence ID" value="OLN86184.1"/>
    <property type="molecule type" value="Genomic_DNA"/>
</dbReference>
<dbReference type="AlphaFoldDB" id="A0A1Q8RPD7"/>
<comment type="caution">
    <text evidence="1">The sequence shown here is derived from an EMBL/GenBank/DDBJ whole genome shotgun (WGS) entry which is preliminary data.</text>
</comment>
<accession>A0A1Q8RPD7</accession>
<keyword evidence="2" id="KW-1185">Reference proteome</keyword>
<protein>
    <recommendedName>
        <fullName evidence="3">NAD-dependent epimerase/dehydratase domain-containing protein</fullName>
    </recommendedName>
</protein>
<proteinExistence type="predicted"/>
<dbReference type="GO" id="GO:0005737">
    <property type="term" value="C:cytoplasm"/>
    <property type="evidence" value="ECO:0007669"/>
    <property type="project" value="TreeGrafter"/>
</dbReference>
<dbReference type="STRING" id="708187.A0A1Q8RPD7"/>
<dbReference type="PANTHER" id="PTHR48079:SF6">
    <property type="entry name" value="NAD(P)-BINDING DOMAIN-CONTAINING PROTEIN-RELATED"/>
    <property type="match status" value="1"/>
</dbReference>
<dbReference type="InterPro" id="IPR036291">
    <property type="entry name" value="NAD(P)-bd_dom_sf"/>
</dbReference>
<dbReference type="PANTHER" id="PTHR48079">
    <property type="entry name" value="PROTEIN YEEZ"/>
    <property type="match status" value="1"/>
</dbReference>
<sequence>MPSSSSPPKLLLTGATGYVGGSVLHHLLTHPALTSTFTSSSPITLPLRGGPDRAAILTAAYGPRVRPVPSTSLDDLEPLTALAAQHDIVVNAASGFHPPSAEALVRGLAKRKTQTGRPTWMIHTSGCSNIADKPMTGASRPDVEHEDARAEEVFAFEEAENARDWYPQRAAELVALRTGEELGVGVVSIQSPCIFGPGSGLFNTAGLMIPIMMAYVLQNGYGLSTGDGTGCIDYVHVADLADLYVLCVLDIVERGGVNVPTGRRGIIFPTAGRTLTIDIPRKCLDVAFATGSLPKKDGPQQKEIREVSLEEAAETTAGNLDVAETGYAGHRKTKGTVARERLGWNPVHLAGAWDEDSETELGAALNGLRGSTMAACIANTK</sequence>
<reference evidence="1 2" key="1">
    <citation type="submission" date="2016-11" db="EMBL/GenBank/DDBJ databases">
        <title>Draft Genome Assembly of Colletotrichum chlorophyti a pathogen of herbaceous plants.</title>
        <authorList>
            <person name="Gan P."/>
            <person name="Narusaka M."/>
            <person name="Tsushima A."/>
            <person name="Narusaka Y."/>
            <person name="Takano Y."/>
            <person name="Shirasu K."/>
        </authorList>
    </citation>
    <scope>NUCLEOTIDE SEQUENCE [LARGE SCALE GENOMIC DNA]</scope>
    <source>
        <strain evidence="1 2">NTL11</strain>
    </source>
</reference>
<dbReference type="InterPro" id="IPR051783">
    <property type="entry name" value="NAD(P)-dependent_oxidoreduct"/>
</dbReference>
<organism evidence="1 2">
    <name type="scientific">Colletotrichum chlorophyti</name>
    <dbReference type="NCBI Taxonomy" id="708187"/>
    <lineage>
        <taxon>Eukaryota</taxon>
        <taxon>Fungi</taxon>
        <taxon>Dikarya</taxon>
        <taxon>Ascomycota</taxon>
        <taxon>Pezizomycotina</taxon>
        <taxon>Sordariomycetes</taxon>
        <taxon>Hypocreomycetidae</taxon>
        <taxon>Glomerellales</taxon>
        <taxon>Glomerellaceae</taxon>
        <taxon>Colletotrichum</taxon>
    </lineage>
</organism>
<dbReference type="SUPFAM" id="SSF51735">
    <property type="entry name" value="NAD(P)-binding Rossmann-fold domains"/>
    <property type="match status" value="1"/>
</dbReference>
<gene>
    <name evidence="1" type="ORF">CCHL11_04159</name>
</gene>
<dbReference type="OrthoDB" id="10262413at2759"/>
<evidence type="ECO:0000313" key="2">
    <source>
        <dbReference type="Proteomes" id="UP000186583"/>
    </source>
</evidence>
<dbReference type="GO" id="GO:0004029">
    <property type="term" value="F:aldehyde dehydrogenase (NAD+) activity"/>
    <property type="evidence" value="ECO:0007669"/>
    <property type="project" value="TreeGrafter"/>
</dbReference>
<evidence type="ECO:0008006" key="3">
    <source>
        <dbReference type="Google" id="ProtNLM"/>
    </source>
</evidence>
<dbReference type="Gene3D" id="3.40.50.720">
    <property type="entry name" value="NAD(P)-binding Rossmann-like Domain"/>
    <property type="match status" value="1"/>
</dbReference>